<dbReference type="InterPro" id="IPR010317">
    <property type="entry name" value="WxLIP_PGBD"/>
</dbReference>
<evidence type="ECO:0000256" key="2">
    <source>
        <dbReference type="SAM" id="SignalP"/>
    </source>
</evidence>
<keyword evidence="1" id="KW-1133">Transmembrane helix</keyword>
<dbReference type="AlphaFoldDB" id="A0A387BE73"/>
<organism evidence="5 6">
    <name type="scientific">Lactococcus allomyrinae</name>
    <dbReference type="NCBI Taxonomy" id="2419773"/>
    <lineage>
        <taxon>Bacteria</taxon>
        <taxon>Bacillati</taxon>
        <taxon>Bacillota</taxon>
        <taxon>Bacilli</taxon>
        <taxon>Lactobacillales</taxon>
        <taxon>Streptococcaceae</taxon>
        <taxon>Lactococcus</taxon>
    </lineage>
</organism>
<evidence type="ECO:0000259" key="4">
    <source>
        <dbReference type="Pfam" id="PF11797"/>
    </source>
</evidence>
<dbReference type="RefSeq" id="WP_120771750.1">
    <property type="nucleotide sequence ID" value="NZ_CP032627.1"/>
</dbReference>
<proteinExistence type="predicted"/>
<dbReference type="Pfam" id="PF11797">
    <property type="entry name" value="WxLIP_HBD"/>
    <property type="match status" value="1"/>
</dbReference>
<evidence type="ECO:0000259" key="3">
    <source>
        <dbReference type="Pfam" id="PF06030"/>
    </source>
</evidence>
<dbReference type="InterPro" id="IPR021759">
    <property type="entry name" value="WxLIP_HBD"/>
</dbReference>
<dbReference type="OrthoDB" id="2148359at2"/>
<keyword evidence="1" id="KW-0472">Membrane</keyword>
<keyword evidence="2" id="KW-0732">Signal</keyword>
<evidence type="ECO:0000313" key="5">
    <source>
        <dbReference type="EMBL" id="AYG00362.1"/>
    </source>
</evidence>
<gene>
    <name evidence="5" type="ORF">D7I46_04195</name>
</gene>
<feature type="domain" description="WxL Interacting Protein peptidoglycan binding" evidence="3">
    <location>
        <begin position="31"/>
        <end position="149"/>
    </location>
</feature>
<sequence length="393" mass="44141">MKKYRKILLLIATIFTLGAMSKVAYANEFNFSVNPVLPENQIGQSGYFNLEMNPGQSQTLTVTLKNSTEKTVIVEEAIASATTNINGVIEYSPNKIKPDRTLKYNLADYATMPKEITLTPKSSQQVKINVKMPDETFKGVIAGGITFKEKDSGTTASKSKGLSIQNKYAYVVALLMQQDKTVVAPDLKMNAVAPGQVNYRNVINANLQNPNAGYLNQMYAQATIKGLSNTSLSYTANKEMMQMAPNTNFDYPIAIGEGKRLEAGKYRLTMTVYGQKDANGKYSSKDAAGKAQKFDYRWQFTRDFTISGETARKLNAKDVTVKPEAWYKNWLIWMGIILILLALLFLFFLLWKRRKDEEDEEEQPSEKEALQAQLEAIKAQLNEESKEVSEKDE</sequence>
<feature type="transmembrane region" description="Helical" evidence="1">
    <location>
        <begin position="330"/>
        <end position="351"/>
    </location>
</feature>
<dbReference type="Pfam" id="PF06030">
    <property type="entry name" value="WxLIP_PGBD"/>
    <property type="match status" value="1"/>
</dbReference>
<evidence type="ECO:0000313" key="6">
    <source>
        <dbReference type="Proteomes" id="UP000269374"/>
    </source>
</evidence>
<dbReference type="EMBL" id="CP032627">
    <property type="protein sequence ID" value="AYG00362.1"/>
    <property type="molecule type" value="Genomic_DNA"/>
</dbReference>
<accession>A0A387BE73</accession>
<dbReference type="KEGG" id="lact:D7I46_04195"/>
<protein>
    <submittedName>
        <fullName evidence="5">DUF916 and DUF3324 domain-containing protein</fullName>
    </submittedName>
</protein>
<dbReference type="Proteomes" id="UP000269374">
    <property type="component" value="Chromosome"/>
</dbReference>
<reference evidence="5 6" key="1">
    <citation type="submission" date="2018-09" db="EMBL/GenBank/DDBJ databases">
        <title>Genome sequencing of strain 1JSPR-7.</title>
        <authorList>
            <person name="Heo J."/>
            <person name="Kim S.-J."/>
            <person name="Kwon S.-W."/>
        </authorList>
    </citation>
    <scope>NUCLEOTIDE SEQUENCE [LARGE SCALE GENOMIC DNA]</scope>
    <source>
        <strain evidence="5 6">1JSPR-7</strain>
    </source>
</reference>
<feature type="domain" description="WxL Interacting Protein host binding" evidence="4">
    <location>
        <begin position="160"/>
        <end position="315"/>
    </location>
</feature>
<feature type="chain" id="PRO_5017215159" evidence="2">
    <location>
        <begin position="27"/>
        <end position="393"/>
    </location>
</feature>
<feature type="signal peptide" evidence="2">
    <location>
        <begin position="1"/>
        <end position="26"/>
    </location>
</feature>
<keyword evidence="6" id="KW-1185">Reference proteome</keyword>
<keyword evidence="1" id="KW-0812">Transmembrane</keyword>
<evidence type="ECO:0000256" key="1">
    <source>
        <dbReference type="SAM" id="Phobius"/>
    </source>
</evidence>
<name>A0A387BE73_9LACT</name>